<dbReference type="InterPro" id="IPR043502">
    <property type="entry name" value="DNA/RNA_pol_sf"/>
</dbReference>
<dbReference type="PANTHER" id="PTHR33050">
    <property type="entry name" value="REVERSE TRANSCRIPTASE DOMAIN-CONTAINING PROTEIN"/>
    <property type="match status" value="1"/>
</dbReference>
<gene>
    <name evidence="1" type="ORF">BOTBODRAFT_627906</name>
</gene>
<evidence type="ECO:0000313" key="1">
    <source>
        <dbReference type="EMBL" id="KDQ21086.1"/>
    </source>
</evidence>
<dbReference type="HOGENOM" id="CLU_006058_0_2_1"/>
<organism evidence="1 2">
    <name type="scientific">Botryobasidium botryosum (strain FD-172 SS1)</name>
    <dbReference type="NCBI Taxonomy" id="930990"/>
    <lineage>
        <taxon>Eukaryota</taxon>
        <taxon>Fungi</taxon>
        <taxon>Dikarya</taxon>
        <taxon>Basidiomycota</taxon>
        <taxon>Agaricomycotina</taxon>
        <taxon>Agaricomycetes</taxon>
        <taxon>Cantharellales</taxon>
        <taxon>Botryobasidiaceae</taxon>
        <taxon>Botryobasidium</taxon>
    </lineage>
</organism>
<keyword evidence="2" id="KW-1185">Reference proteome</keyword>
<evidence type="ECO:0008006" key="3">
    <source>
        <dbReference type="Google" id="ProtNLM"/>
    </source>
</evidence>
<dbReference type="InterPro" id="IPR044730">
    <property type="entry name" value="RNase_H-like_dom_plant"/>
</dbReference>
<dbReference type="EMBL" id="KL198017">
    <property type="protein sequence ID" value="KDQ21086.1"/>
    <property type="molecule type" value="Genomic_DNA"/>
</dbReference>
<name>A0A067NBC1_BOTB1</name>
<protein>
    <recommendedName>
        <fullName evidence="3">Reverse transcriptase domain-containing protein</fullName>
    </recommendedName>
</protein>
<dbReference type="OrthoDB" id="3254233at2759"/>
<dbReference type="PANTHER" id="PTHR33050:SF7">
    <property type="entry name" value="RIBONUCLEASE H"/>
    <property type="match status" value="1"/>
</dbReference>
<dbReference type="InterPro" id="IPR052055">
    <property type="entry name" value="Hepadnavirus_pol/RT"/>
</dbReference>
<dbReference type="Proteomes" id="UP000027195">
    <property type="component" value="Unassembled WGS sequence"/>
</dbReference>
<dbReference type="AlphaFoldDB" id="A0A067NBC1"/>
<sequence length="609" mass="69233">MNEVSLISFPYNDTSTNPPVAEVHSPSATYTETAFPFHPVPSNERSNPIANNTIRKYPHLFRVVTPVNAHNLERLLWTHPNRALVHSACRGIREGFWPYAITEETNFPSITSFGFTPKFDTAKTEFIRAKTNEEIKGARYSPGFTTLLPGMHCQPLFLVPKAGGTYRIINHHSLGKYAPNSLIDPEAIAGTKLDNIKDFCHILRRVHRQNSGKPIWLFKSDVSEAYRRLPMHPLWQIRQIVKVDGAYHVDRCCIFGGKASARIFCLFMGLVIWIAIHVKGLKDVLHYVDDAFSYDLSPSLEYYEPYGKYLPPRQVRLLRLWDEVGLPHKEKKQEYGRALVILGFYFDTKTATLDVPADVKKEIISEIRAMIDTTQSRIRKMTEWQSLLGRINWALIAAPLLRPAMHSAWRKLSNPPNPKIVEIDDRVAADLGWLADNLECSMGLNYLIEKEWDVNSADVTVWCDAAKDGLGFWSPNHPMGYYGDIPPNLKPNISHINFYEGLCVVSALEWAIRFYTPKRLVIYTDSSSTAKAYEDLSVKEGYNGMLFYAMKLLIKSGTTLRVIHIPGEENTVADALSRKKFDKFHELRPSWPLQEFSPPPDALVGATVL</sequence>
<dbReference type="InParanoid" id="A0A067NBC1"/>
<dbReference type="CDD" id="cd06222">
    <property type="entry name" value="RNase_H_like"/>
    <property type="match status" value="1"/>
</dbReference>
<accession>A0A067NBC1</accession>
<dbReference type="Gene3D" id="3.30.420.10">
    <property type="entry name" value="Ribonuclease H-like superfamily/Ribonuclease H"/>
    <property type="match status" value="1"/>
</dbReference>
<dbReference type="STRING" id="930990.A0A067NBC1"/>
<dbReference type="GO" id="GO:0003676">
    <property type="term" value="F:nucleic acid binding"/>
    <property type="evidence" value="ECO:0007669"/>
    <property type="project" value="InterPro"/>
</dbReference>
<dbReference type="SUPFAM" id="SSF56672">
    <property type="entry name" value="DNA/RNA polymerases"/>
    <property type="match status" value="1"/>
</dbReference>
<dbReference type="InterPro" id="IPR036397">
    <property type="entry name" value="RNaseH_sf"/>
</dbReference>
<reference evidence="2" key="1">
    <citation type="journal article" date="2014" name="Proc. Natl. Acad. Sci. U.S.A.">
        <title>Extensive sampling of basidiomycete genomes demonstrates inadequacy of the white-rot/brown-rot paradigm for wood decay fungi.</title>
        <authorList>
            <person name="Riley R."/>
            <person name="Salamov A.A."/>
            <person name="Brown D.W."/>
            <person name="Nagy L.G."/>
            <person name="Floudas D."/>
            <person name="Held B.W."/>
            <person name="Levasseur A."/>
            <person name="Lombard V."/>
            <person name="Morin E."/>
            <person name="Otillar R."/>
            <person name="Lindquist E.A."/>
            <person name="Sun H."/>
            <person name="LaButti K.M."/>
            <person name="Schmutz J."/>
            <person name="Jabbour D."/>
            <person name="Luo H."/>
            <person name="Baker S.E."/>
            <person name="Pisabarro A.G."/>
            <person name="Walton J.D."/>
            <person name="Blanchette R.A."/>
            <person name="Henrissat B."/>
            <person name="Martin F."/>
            <person name="Cullen D."/>
            <person name="Hibbett D.S."/>
            <person name="Grigoriev I.V."/>
        </authorList>
    </citation>
    <scope>NUCLEOTIDE SEQUENCE [LARGE SCALE GENOMIC DNA]</scope>
    <source>
        <strain evidence="2">FD-172 SS1</strain>
    </source>
</reference>
<evidence type="ECO:0000313" key="2">
    <source>
        <dbReference type="Proteomes" id="UP000027195"/>
    </source>
</evidence>
<proteinExistence type="predicted"/>